<organism evidence="5 6">
    <name type="scientific">Xanthomonas bromi</name>
    <dbReference type="NCBI Taxonomy" id="56449"/>
    <lineage>
        <taxon>Bacteria</taxon>
        <taxon>Pseudomonadati</taxon>
        <taxon>Pseudomonadota</taxon>
        <taxon>Gammaproteobacteria</taxon>
        <taxon>Lysobacterales</taxon>
        <taxon>Lysobacteraceae</taxon>
        <taxon>Xanthomonas</taxon>
    </lineage>
</organism>
<feature type="domain" description="Peptidase C58 YopT-type" evidence="4">
    <location>
        <begin position="2"/>
        <end position="174"/>
    </location>
</feature>
<evidence type="ECO:0000256" key="3">
    <source>
        <dbReference type="ARBA" id="ARBA00022807"/>
    </source>
</evidence>
<dbReference type="InterPro" id="IPR038765">
    <property type="entry name" value="Papain-like_cys_pep_sf"/>
</dbReference>
<keyword evidence="2" id="KW-0378">Hydrolase</keyword>
<evidence type="ECO:0000313" key="5">
    <source>
        <dbReference type="EMBL" id="PPV05814.1"/>
    </source>
</evidence>
<accession>A0ABX5BQI4</accession>
<reference evidence="5 6" key="1">
    <citation type="submission" date="2016-08" db="EMBL/GenBank/DDBJ databases">
        <title>Evolution of the type three secretion system and type three effector repertoires in Xanthomonas.</title>
        <authorList>
            <person name="Merda D."/>
            <person name="Briand M."/>
            <person name="Bosis E."/>
            <person name="Rousseau C."/>
            <person name="Portier P."/>
            <person name="Jacques M.-A."/>
            <person name="Fischer-Le Saux M."/>
        </authorList>
    </citation>
    <scope>NUCLEOTIDE SEQUENCE [LARGE SCALE GENOMIC DNA]</scope>
    <source>
        <strain evidence="5 6">CFBP1976</strain>
    </source>
</reference>
<comment type="caution">
    <text evidence="5">The sequence shown here is derived from an EMBL/GenBank/DDBJ whole genome shotgun (WGS) entry which is preliminary data.</text>
</comment>
<protein>
    <recommendedName>
        <fullName evidence="4">Peptidase C58 YopT-type domain-containing protein</fullName>
    </recommendedName>
</protein>
<dbReference type="Proteomes" id="UP000239710">
    <property type="component" value="Unassembled WGS sequence"/>
</dbReference>
<keyword evidence="1" id="KW-0645">Protease</keyword>
<dbReference type="EMBL" id="MDCE01000023">
    <property type="protein sequence ID" value="PPV05814.1"/>
    <property type="molecule type" value="Genomic_DNA"/>
</dbReference>
<evidence type="ECO:0000313" key="6">
    <source>
        <dbReference type="Proteomes" id="UP000239710"/>
    </source>
</evidence>
<keyword evidence="3" id="KW-0788">Thiol protease</keyword>
<dbReference type="CDD" id="cd20497">
    <property type="entry name" value="C58_YopT-like"/>
    <property type="match status" value="1"/>
</dbReference>
<dbReference type="Pfam" id="PF03543">
    <property type="entry name" value="Peptidase_C58"/>
    <property type="match status" value="1"/>
</dbReference>
<dbReference type="SUPFAM" id="SSF54001">
    <property type="entry name" value="Cysteine proteinases"/>
    <property type="match status" value="1"/>
</dbReference>
<evidence type="ECO:0000256" key="2">
    <source>
        <dbReference type="ARBA" id="ARBA00022801"/>
    </source>
</evidence>
<dbReference type="InterPro" id="IPR006473">
    <property type="entry name" value="Peptidase_C58_Yopt"/>
</dbReference>
<gene>
    <name evidence="5" type="ORF">XbrCFBP1976_15225</name>
</gene>
<keyword evidence="6" id="KW-1185">Reference proteome</keyword>
<dbReference type="Gene3D" id="3.90.70.20">
    <property type="match status" value="1"/>
</dbReference>
<evidence type="ECO:0000259" key="4">
    <source>
        <dbReference type="Pfam" id="PF03543"/>
    </source>
</evidence>
<sequence length="178" mass="19773">MNNANASQSCMGFAIQWLQLRDQSHANVRMDQLDPGDALVLQQQYEDTVAPVDGGREQREAARISARRTLLRDQGLQPIGDAPIYRREELSTALREIACNGRAHLISLCFEANRGKHVRHAITASSSHGTVSLFDPNYGEFSTTSAGLRSMFEALMARYDSGLNGHLQLESMTIQRVQ</sequence>
<proteinExistence type="predicted"/>
<name>A0ABX5BQI4_9XANT</name>
<evidence type="ECO:0000256" key="1">
    <source>
        <dbReference type="ARBA" id="ARBA00022670"/>
    </source>
</evidence>
<dbReference type="NCBIfam" id="TIGR01586">
    <property type="entry name" value="yopT_cys_prot"/>
    <property type="match status" value="1"/>
</dbReference>